<evidence type="ECO:0000313" key="2">
    <source>
        <dbReference type="EMBL" id="KIW91879.1"/>
    </source>
</evidence>
<dbReference type="RefSeq" id="XP_016618548.1">
    <property type="nucleotide sequence ID" value="XM_016765579.1"/>
</dbReference>
<dbReference type="Proteomes" id="UP000053789">
    <property type="component" value="Unassembled WGS sequence"/>
</dbReference>
<dbReference type="GeneID" id="27700777"/>
<feature type="compositionally biased region" description="Low complexity" evidence="1">
    <location>
        <begin position="74"/>
        <end position="83"/>
    </location>
</feature>
<protein>
    <submittedName>
        <fullName evidence="2">Uncharacterized protein</fullName>
    </submittedName>
</protein>
<feature type="compositionally biased region" description="Polar residues" evidence="1">
    <location>
        <begin position="42"/>
        <end position="61"/>
    </location>
</feature>
<evidence type="ECO:0000256" key="1">
    <source>
        <dbReference type="SAM" id="MobiDB-lite"/>
    </source>
</evidence>
<dbReference type="AlphaFoldDB" id="A0A0D2I4S4"/>
<dbReference type="EMBL" id="KN846990">
    <property type="protein sequence ID" value="KIW91879.1"/>
    <property type="molecule type" value="Genomic_DNA"/>
</dbReference>
<accession>A0A0D2I4S4</accession>
<feature type="region of interest" description="Disordered" evidence="1">
    <location>
        <begin position="1"/>
        <end position="110"/>
    </location>
</feature>
<organism evidence="2 3">
    <name type="scientific">Cladophialophora bantiana (strain ATCC 10958 / CBS 173.52 / CDC B-1940 / NIH 8579)</name>
    <name type="common">Xylohypha bantiana</name>
    <dbReference type="NCBI Taxonomy" id="1442370"/>
    <lineage>
        <taxon>Eukaryota</taxon>
        <taxon>Fungi</taxon>
        <taxon>Dikarya</taxon>
        <taxon>Ascomycota</taxon>
        <taxon>Pezizomycotina</taxon>
        <taxon>Eurotiomycetes</taxon>
        <taxon>Chaetothyriomycetidae</taxon>
        <taxon>Chaetothyriales</taxon>
        <taxon>Herpotrichiellaceae</taxon>
        <taxon>Cladophialophora</taxon>
    </lineage>
</organism>
<dbReference type="VEuPathDB" id="FungiDB:Z519_07849"/>
<evidence type="ECO:0000313" key="3">
    <source>
        <dbReference type="Proteomes" id="UP000053789"/>
    </source>
</evidence>
<gene>
    <name evidence="2" type="ORF">Z519_07849</name>
</gene>
<keyword evidence="3" id="KW-1185">Reference proteome</keyword>
<feature type="compositionally biased region" description="Polar residues" evidence="1">
    <location>
        <begin position="24"/>
        <end position="33"/>
    </location>
</feature>
<name>A0A0D2I4S4_CLAB1</name>
<proteinExistence type="predicted"/>
<sequence>MNRWSTRKAGLLNDLRNLNSNSDEQQNGSSLNATAPRPPDAGTQTKPEELNNSSHLQNLPQNRVCKSRFLAAMSPNPSRMPSPSKRRSIDANIPNDPNPQDCKRPRQTSQ</sequence>
<feature type="compositionally biased region" description="Low complexity" evidence="1">
    <location>
        <begin position="11"/>
        <end position="23"/>
    </location>
</feature>
<reference evidence="2" key="1">
    <citation type="submission" date="2015-01" db="EMBL/GenBank/DDBJ databases">
        <title>The Genome Sequence of Cladophialophora bantiana CBS 173.52.</title>
        <authorList>
            <consortium name="The Broad Institute Genomics Platform"/>
            <person name="Cuomo C."/>
            <person name="de Hoog S."/>
            <person name="Gorbushina A."/>
            <person name="Stielow B."/>
            <person name="Teixiera M."/>
            <person name="Abouelleil A."/>
            <person name="Chapman S.B."/>
            <person name="Priest M."/>
            <person name="Young S.K."/>
            <person name="Wortman J."/>
            <person name="Nusbaum C."/>
            <person name="Birren B."/>
        </authorList>
    </citation>
    <scope>NUCLEOTIDE SEQUENCE [LARGE SCALE GENOMIC DNA]</scope>
    <source>
        <strain evidence="2">CBS 173.52</strain>
    </source>
</reference>
<dbReference type="HOGENOM" id="CLU_2170785_0_0_1"/>